<keyword evidence="6 8" id="KW-1133">Transmembrane helix</keyword>
<feature type="transmembrane region" description="Helical" evidence="8">
    <location>
        <begin position="359"/>
        <end position="381"/>
    </location>
</feature>
<dbReference type="PANTHER" id="PTHR47019">
    <property type="entry name" value="LIPID II FLIPPASE MURJ"/>
    <property type="match status" value="1"/>
</dbReference>
<evidence type="ECO:0000256" key="2">
    <source>
        <dbReference type="ARBA" id="ARBA00022475"/>
    </source>
</evidence>
<feature type="transmembrane region" description="Helical" evidence="8">
    <location>
        <begin position="393"/>
        <end position="412"/>
    </location>
</feature>
<feature type="transmembrane region" description="Helical" evidence="8">
    <location>
        <begin position="104"/>
        <end position="124"/>
    </location>
</feature>
<feature type="transmembrane region" description="Helical" evidence="8">
    <location>
        <begin position="144"/>
        <end position="163"/>
    </location>
</feature>
<keyword evidence="8 9" id="KW-0813">Transport</keyword>
<sequence>MKLTIAKLKSLVSGQQHSVLSAASLIMIMIVASRLLGLIRQRVLAHYFVSSDLSLFFAAFRLPDTVFEVLVFGTFASAFIPIFTKTLKSSKFKAWQTAGIIANWGGIFFLILASLVVIFAHPLYRVITPGFTFSDQTRIADLARVLFIAQGFFVISYVLTAVLESSKRFFVPALAPLFYNLGIIITTIIFSKQLGLFAPVIGVLIGSALHFLIQLPLAIKLGFKFSKSLKITPEVRRIAKLSIPRIIEVSFLQVAKFVELTLASLISAPAYTYFTFGNTVQLLPVGLFGTSIAKAALPTLARQADDLPAFKKTLFETLNQIVFLMTPIVAFLMVARIPIVRLIFGTDIFTWDSTVETSLVISAFAIGIFSQAANSILARAFYAMHDTKTPVKISVVILIFNIILDYLLVIIYKFPVWGLAFAFSLSAIIQSVILFVVITKRIHDGAKTLLYLPILKSLFSGFVSGGVMFFILKFFDKSVWVKKLSFIANVDLPFEKFVLDTRYAGNLLALTIIVGLIGCLIYVFILKILKSTELETFVNLFKRMLQGQKFTTEVERLD</sequence>
<evidence type="ECO:0000256" key="1">
    <source>
        <dbReference type="ARBA" id="ARBA00004651"/>
    </source>
</evidence>
<dbReference type="AlphaFoldDB" id="A0A0F9ZYY3"/>
<dbReference type="CDD" id="cd13123">
    <property type="entry name" value="MATE_MurJ_like"/>
    <property type="match status" value="1"/>
</dbReference>
<dbReference type="InterPro" id="IPR004268">
    <property type="entry name" value="MurJ"/>
</dbReference>
<dbReference type="Pfam" id="PF03023">
    <property type="entry name" value="MurJ"/>
    <property type="match status" value="1"/>
</dbReference>
<dbReference type="GO" id="GO:0034204">
    <property type="term" value="P:lipid translocation"/>
    <property type="evidence" value="ECO:0007669"/>
    <property type="project" value="TreeGrafter"/>
</dbReference>
<gene>
    <name evidence="8" type="primary">murJ</name>
    <name evidence="10" type="ORF">UR35_C0011G0017</name>
</gene>
<dbReference type="GO" id="GO:0071555">
    <property type="term" value="P:cell wall organization"/>
    <property type="evidence" value="ECO:0007669"/>
    <property type="project" value="UniProtKB-UniRule"/>
</dbReference>
<comment type="function">
    <text evidence="8 9">Involved in peptidoglycan biosynthesis. Transports lipid-linked peptidoglycan precursors from the inner to the outer leaflet of the cytoplasmic membrane.</text>
</comment>
<feature type="transmembrane region" description="Helical" evidence="8">
    <location>
        <begin position="66"/>
        <end position="83"/>
    </location>
</feature>
<dbReference type="PRINTS" id="PR01806">
    <property type="entry name" value="VIRFACTRMVIN"/>
</dbReference>
<comment type="subcellular location">
    <subcellularLocation>
        <location evidence="1 8">Cell membrane</location>
        <topology evidence="1 8">Multi-pass membrane protein</topology>
    </subcellularLocation>
</comment>
<keyword evidence="5 8" id="KW-0573">Peptidoglycan synthesis</keyword>
<dbReference type="InterPro" id="IPR051050">
    <property type="entry name" value="Lipid_II_flippase_MurJ/MviN"/>
</dbReference>
<dbReference type="HAMAP" id="MF_02078">
    <property type="entry name" value="MurJ_MviN"/>
    <property type="match status" value="1"/>
</dbReference>
<evidence type="ECO:0000256" key="3">
    <source>
        <dbReference type="ARBA" id="ARBA00022692"/>
    </source>
</evidence>
<feature type="transmembrane region" description="Helical" evidence="8">
    <location>
        <begin position="503"/>
        <end position="525"/>
    </location>
</feature>
<feature type="transmembrane region" description="Helical" evidence="8">
    <location>
        <begin position="43"/>
        <end position="60"/>
    </location>
</feature>
<evidence type="ECO:0000256" key="5">
    <source>
        <dbReference type="ARBA" id="ARBA00022984"/>
    </source>
</evidence>
<protein>
    <recommendedName>
        <fullName evidence="8">Probable lipid II flippase MurJ</fullName>
    </recommendedName>
</protein>
<dbReference type="GO" id="GO:0005886">
    <property type="term" value="C:plasma membrane"/>
    <property type="evidence" value="ECO:0007669"/>
    <property type="project" value="UniProtKB-SubCell"/>
</dbReference>
<dbReference type="UniPathway" id="UPA00219"/>
<feature type="transmembrane region" description="Helical" evidence="8">
    <location>
        <begin position="18"/>
        <end position="36"/>
    </location>
</feature>
<dbReference type="Proteomes" id="UP000034778">
    <property type="component" value="Unassembled WGS sequence"/>
</dbReference>
<feature type="transmembrane region" description="Helical" evidence="8">
    <location>
        <begin position="418"/>
        <end position="438"/>
    </location>
</feature>
<feature type="transmembrane region" description="Helical" evidence="8">
    <location>
        <begin position="450"/>
        <end position="472"/>
    </location>
</feature>
<proteinExistence type="inferred from homology"/>
<dbReference type="GO" id="GO:0009252">
    <property type="term" value="P:peptidoglycan biosynthetic process"/>
    <property type="evidence" value="ECO:0007669"/>
    <property type="project" value="UniProtKB-UniRule"/>
</dbReference>
<organism evidence="10 11">
    <name type="scientific">Candidatus Woesebacteria bacterium GW2011_GWB1_33_22</name>
    <dbReference type="NCBI Taxonomy" id="1618566"/>
    <lineage>
        <taxon>Bacteria</taxon>
        <taxon>Candidatus Woeseibacteriota</taxon>
    </lineage>
</organism>
<dbReference type="GO" id="GO:0008360">
    <property type="term" value="P:regulation of cell shape"/>
    <property type="evidence" value="ECO:0007669"/>
    <property type="project" value="UniProtKB-UniRule"/>
</dbReference>
<keyword evidence="8 9" id="KW-0961">Cell wall biogenesis/degradation</keyword>
<dbReference type="EMBL" id="LBOW01000011">
    <property type="protein sequence ID" value="KKP44131.1"/>
    <property type="molecule type" value="Genomic_DNA"/>
</dbReference>
<comment type="pathway">
    <text evidence="8">Cell wall biogenesis; peptidoglycan biosynthesis.</text>
</comment>
<feature type="transmembrane region" description="Helical" evidence="8">
    <location>
        <begin position="170"/>
        <end position="190"/>
    </location>
</feature>
<evidence type="ECO:0000256" key="9">
    <source>
        <dbReference type="PIRNR" id="PIRNR002869"/>
    </source>
</evidence>
<comment type="similarity">
    <text evidence="8 9">Belongs to the MurJ/MviN family.</text>
</comment>
<dbReference type="STRING" id="1618566.UR35_C0011G0017"/>
<evidence type="ECO:0000313" key="11">
    <source>
        <dbReference type="Proteomes" id="UP000034778"/>
    </source>
</evidence>
<comment type="caution">
    <text evidence="10">The sequence shown here is derived from an EMBL/GenBank/DDBJ whole genome shotgun (WGS) entry which is preliminary data.</text>
</comment>
<dbReference type="GO" id="GO:0015648">
    <property type="term" value="F:lipid-linked peptidoglycan transporter activity"/>
    <property type="evidence" value="ECO:0007669"/>
    <property type="project" value="UniProtKB-UniRule"/>
</dbReference>
<evidence type="ECO:0000256" key="4">
    <source>
        <dbReference type="ARBA" id="ARBA00022960"/>
    </source>
</evidence>
<evidence type="ECO:0000256" key="8">
    <source>
        <dbReference type="HAMAP-Rule" id="MF_02078"/>
    </source>
</evidence>
<keyword evidence="7 8" id="KW-0472">Membrane</keyword>
<dbReference type="PIRSF" id="PIRSF002869">
    <property type="entry name" value="MviN"/>
    <property type="match status" value="1"/>
</dbReference>
<dbReference type="NCBIfam" id="TIGR01695">
    <property type="entry name" value="murJ_mviN"/>
    <property type="match status" value="1"/>
</dbReference>
<evidence type="ECO:0000256" key="6">
    <source>
        <dbReference type="ARBA" id="ARBA00022989"/>
    </source>
</evidence>
<keyword evidence="2 8" id="KW-1003">Cell membrane</keyword>
<keyword evidence="3 8" id="KW-0812">Transmembrane</keyword>
<reference evidence="10 11" key="1">
    <citation type="journal article" date="2015" name="Nature">
        <title>rRNA introns, odd ribosomes, and small enigmatic genomes across a large radiation of phyla.</title>
        <authorList>
            <person name="Brown C.T."/>
            <person name="Hug L.A."/>
            <person name="Thomas B.C."/>
            <person name="Sharon I."/>
            <person name="Castelle C.J."/>
            <person name="Singh A."/>
            <person name="Wilkins M.J."/>
            <person name="Williams K.H."/>
            <person name="Banfield J.F."/>
        </authorList>
    </citation>
    <scope>NUCLEOTIDE SEQUENCE [LARGE SCALE GENOMIC DNA]</scope>
</reference>
<keyword evidence="4 8" id="KW-0133">Cell shape</keyword>
<accession>A0A0F9ZYY3</accession>
<feature type="transmembrane region" description="Helical" evidence="8">
    <location>
        <begin position="196"/>
        <end position="219"/>
    </location>
</feature>
<feature type="transmembrane region" description="Helical" evidence="8">
    <location>
        <begin position="321"/>
        <end position="339"/>
    </location>
</feature>
<evidence type="ECO:0000313" key="10">
    <source>
        <dbReference type="EMBL" id="KKP44131.1"/>
    </source>
</evidence>
<dbReference type="PANTHER" id="PTHR47019:SF1">
    <property type="entry name" value="LIPID II FLIPPASE MURJ"/>
    <property type="match status" value="1"/>
</dbReference>
<evidence type="ECO:0000256" key="7">
    <source>
        <dbReference type="ARBA" id="ARBA00023136"/>
    </source>
</evidence>
<name>A0A0F9ZYY3_9BACT</name>